<evidence type="ECO:0000256" key="1">
    <source>
        <dbReference type="ARBA" id="ARBA00001974"/>
    </source>
</evidence>
<dbReference type="SUPFAM" id="SSF51905">
    <property type="entry name" value="FAD/NAD(P)-binding domain"/>
    <property type="match status" value="1"/>
</dbReference>
<reference evidence="10" key="1">
    <citation type="submission" date="2017-06" db="EMBL/GenBank/DDBJ databases">
        <authorList>
            <person name="Varghese N."/>
            <person name="Submissions S."/>
        </authorList>
    </citation>
    <scope>NUCLEOTIDE SEQUENCE [LARGE SCALE GENOMIC DNA]</scope>
    <source>
        <strain evidence="10">DSM 28041</strain>
    </source>
</reference>
<dbReference type="PANTHER" id="PTHR11985:SF35">
    <property type="entry name" value="ANAEROBIC GLYCEROL-3-PHOSPHATE DEHYDROGENASE SUBUNIT A"/>
    <property type="match status" value="1"/>
</dbReference>
<evidence type="ECO:0000259" key="7">
    <source>
        <dbReference type="Pfam" id="PF01266"/>
    </source>
</evidence>
<organism evidence="9 10">
    <name type="scientific">Hymenobacter mucosus</name>
    <dbReference type="NCBI Taxonomy" id="1411120"/>
    <lineage>
        <taxon>Bacteria</taxon>
        <taxon>Pseudomonadati</taxon>
        <taxon>Bacteroidota</taxon>
        <taxon>Cytophagia</taxon>
        <taxon>Cytophagales</taxon>
        <taxon>Hymenobacteraceae</taxon>
        <taxon>Hymenobacter</taxon>
    </lineage>
</organism>
<dbReference type="PRINTS" id="PR01001">
    <property type="entry name" value="FADG3PDH"/>
</dbReference>
<dbReference type="GO" id="GO:0004368">
    <property type="term" value="F:glycerol-3-phosphate dehydrogenase (quinone) activity"/>
    <property type="evidence" value="ECO:0007669"/>
    <property type="project" value="InterPro"/>
</dbReference>
<keyword evidence="10" id="KW-1185">Reference proteome</keyword>
<accession>A0A238YJA7</accession>
<dbReference type="Pfam" id="PF01266">
    <property type="entry name" value="DAO"/>
    <property type="match status" value="1"/>
</dbReference>
<proteinExistence type="inferred from homology"/>
<keyword evidence="6" id="KW-0560">Oxidoreductase</keyword>
<dbReference type="Gene3D" id="1.10.8.870">
    <property type="entry name" value="Alpha-glycerophosphate oxidase, cap domain"/>
    <property type="match status" value="1"/>
</dbReference>
<evidence type="ECO:0000313" key="9">
    <source>
        <dbReference type="EMBL" id="SNR70489.1"/>
    </source>
</evidence>
<dbReference type="InterPro" id="IPR031656">
    <property type="entry name" value="DAO_C"/>
</dbReference>
<evidence type="ECO:0000256" key="4">
    <source>
        <dbReference type="ARBA" id="ARBA00022798"/>
    </source>
</evidence>
<keyword evidence="3" id="KW-0285">Flavoprotein</keyword>
<name>A0A238YJA7_9BACT</name>
<dbReference type="InterPro" id="IPR006076">
    <property type="entry name" value="FAD-dep_OxRdtase"/>
</dbReference>
<evidence type="ECO:0000313" key="10">
    <source>
        <dbReference type="Proteomes" id="UP000198310"/>
    </source>
</evidence>
<evidence type="ECO:0000256" key="3">
    <source>
        <dbReference type="ARBA" id="ARBA00022630"/>
    </source>
</evidence>
<comment type="cofactor">
    <cofactor evidence="1">
        <name>FAD</name>
        <dbReference type="ChEBI" id="CHEBI:57692"/>
    </cofactor>
</comment>
<feature type="domain" description="FAD dependent oxidoreductase" evidence="7">
    <location>
        <begin position="26"/>
        <end position="383"/>
    </location>
</feature>
<comment type="similarity">
    <text evidence="2">Belongs to the FAD-dependent glycerol-3-phosphate dehydrogenase family.</text>
</comment>
<dbReference type="Gene3D" id="3.30.9.10">
    <property type="entry name" value="D-Amino Acid Oxidase, subunit A, domain 2"/>
    <property type="match status" value="1"/>
</dbReference>
<sequence>MRNDTTTTRFQRSALLQQLTNQKSWDLIVIGGGATGLGVALDGISRGYSTLLLEQVDYAKGTSSRSTKLVHGGVRYLAQGDVALVREALYERGLLLKNAPHLVKNQDFIIPNYEWWGGPFYTIGLTMYDLLAGKLSLGASKHLSKTETLRRLGNIKADGLKGGVLYHDGQFDDARLAVNLAQTAVERGGTLLNHFEVRGLLKDTQGKISGVMAADQETGTTYELTAKAVVNATGIFVDDILQMDKPGTKKLVRPSQGVHIVLDKSFLPGDDAIMIPKTDDGRVLFAVPWHNRVVLGTTDTPLNEHSQEPQALEEEIDFILRTAARYLTRAPKRSDALSIFAGLRPLAAPQAGSEKTKEISRSHKILVSEAGLITITGGKWTTYRRMGQDTVDKAIALGKLPAAKSTTAQMPIHGAQPTPDHSNHLYVYGTDQPALQQLIVQQPELGQKLDASLEFLKAEVVWAARYEMARTVEDVLARRVRVLFLDAPAAIRMAPEVAALLAQELGHDQRWEQQQVAAFTAVAQHYLLESQPAPVKAAAA</sequence>
<evidence type="ECO:0000256" key="2">
    <source>
        <dbReference type="ARBA" id="ARBA00007330"/>
    </source>
</evidence>
<dbReference type="InterPro" id="IPR000447">
    <property type="entry name" value="G3P_DH_FAD-dep"/>
</dbReference>
<dbReference type="Pfam" id="PF16901">
    <property type="entry name" value="DAO_C"/>
    <property type="match status" value="1"/>
</dbReference>
<evidence type="ECO:0000259" key="8">
    <source>
        <dbReference type="Pfam" id="PF16901"/>
    </source>
</evidence>
<keyword evidence="4" id="KW-0319">Glycerol metabolism</keyword>
<dbReference type="EMBL" id="FZNS01000005">
    <property type="protein sequence ID" value="SNR70489.1"/>
    <property type="molecule type" value="Genomic_DNA"/>
</dbReference>
<dbReference type="AlphaFoldDB" id="A0A238YJA7"/>
<feature type="domain" description="Alpha-glycerophosphate oxidase C-terminal" evidence="8">
    <location>
        <begin position="417"/>
        <end position="509"/>
    </location>
</feature>
<protein>
    <submittedName>
        <fullName evidence="9">Glycerol-3-phosphate dehydrogenase</fullName>
    </submittedName>
</protein>
<dbReference type="RefSeq" id="WP_089333067.1">
    <property type="nucleotide sequence ID" value="NZ_FZNS01000005.1"/>
</dbReference>
<dbReference type="Gene3D" id="3.50.50.60">
    <property type="entry name" value="FAD/NAD(P)-binding domain"/>
    <property type="match status" value="1"/>
</dbReference>
<dbReference type="Proteomes" id="UP000198310">
    <property type="component" value="Unassembled WGS sequence"/>
</dbReference>
<dbReference type="PANTHER" id="PTHR11985">
    <property type="entry name" value="GLYCEROL-3-PHOSPHATE DEHYDROGENASE"/>
    <property type="match status" value="1"/>
</dbReference>
<dbReference type="InterPro" id="IPR036188">
    <property type="entry name" value="FAD/NAD-bd_sf"/>
</dbReference>
<dbReference type="GO" id="GO:0046168">
    <property type="term" value="P:glycerol-3-phosphate catabolic process"/>
    <property type="evidence" value="ECO:0007669"/>
    <property type="project" value="TreeGrafter"/>
</dbReference>
<dbReference type="GO" id="GO:0006071">
    <property type="term" value="P:glycerol metabolic process"/>
    <property type="evidence" value="ECO:0007669"/>
    <property type="project" value="UniProtKB-KW"/>
</dbReference>
<evidence type="ECO:0000256" key="5">
    <source>
        <dbReference type="ARBA" id="ARBA00022827"/>
    </source>
</evidence>
<evidence type="ECO:0000256" key="6">
    <source>
        <dbReference type="ARBA" id="ARBA00023002"/>
    </source>
</evidence>
<keyword evidence="5" id="KW-0274">FAD</keyword>
<dbReference type="SUPFAM" id="SSF54373">
    <property type="entry name" value="FAD-linked reductases, C-terminal domain"/>
    <property type="match status" value="1"/>
</dbReference>
<dbReference type="InterPro" id="IPR038299">
    <property type="entry name" value="DAO_C_sf"/>
</dbReference>
<gene>
    <name evidence="9" type="ORF">SAMN06269173_105240</name>
</gene>